<name>A0A0V0GJU6_SOLCH</name>
<dbReference type="EMBL" id="GEDG01038491">
    <property type="protein sequence ID" value="JAP07563.1"/>
    <property type="molecule type" value="Transcribed_RNA"/>
</dbReference>
<evidence type="ECO:0000313" key="1">
    <source>
        <dbReference type="EMBL" id="JAP07563.1"/>
    </source>
</evidence>
<protein>
    <submittedName>
        <fullName evidence="1">Putative ovule protein</fullName>
    </submittedName>
</protein>
<organism evidence="1">
    <name type="scientific">Solanum chacoense</name>
    <name type="common">Chaco potato</name>
    <dbReference type="NCBI Taxonomy" id="4108"/>
    <lineage>
        <taxon>Eukaryota</taxon>
        <taxon>Viridiplantae</taxon>
        <taxon>Streptophyta</taxon>
        <taxon>Embryophyta</taxon>
        <taxon>Tracheophyta</taxon>
        <taxon>Spermatophyta</taxon>
        <taxon>Magnoliopsida</taxon>
        <taxon>eudicotyledons</taxon>
        <taxon>Gunneridae</taxon>
        <taxon>Pentapetalae</taxon>
        <taxon>asterids</taxon>
        <taxon>lamiids</taxon>
        <taxon>Solanales</taxon>
        <taxon>Solanaceae</taxon>
        <taxon>Solanoideae</taxon>
        <taxon>Solaneae</taxon>
        <taxon>Solanum</taxon>
    </lineage>
</organism>
<sequence length="62" mass="7274">MSIWFDQLICTFSCLSMLSQLNKTMCCCIKHLQELFLYNGSVILLPRRIPLHKMLLRRTSPS</sequence>
<reference evidence="1" key="1">
    <citation type="submission" date="2015-12" db="EMBL/GenBank/DDBJ databases">
        <title>Gene expression during late stages of embryo sac development: a critical building block for successful pollen-pistil interactions.</title>
        <authorList>
            <person name="Liu Y."/>
            <person name="Joly V."/>
            <person name="Sabar M."/>
            <person name="Matton D.P."/>
        </authorList>
    </citation>
    <scope>NUCLEOTIDE SEQUENCE</scope>
</reference>
<proteinExistence type="predicted"/>
<dbReference type="AlphaFoldDB" id="A0A0V0GJU6"/>
<accession>A0A0V0GJU6</accession>